<dbReference type="InterPro" id="IPR010982">
    <property type="entry name" value="Lambda_DNA-bd_dom_sf"/>
</dbReference>
<dbReference type="RefSeq" id="WP_090596843.1">
    <property type="nucleotide sequence ID" value="NZ_FNCS01000007.1"/>
</dbReference>
<dbReference type="GO" id="GO:0005829">
    <property type="term" value="C:cytosol"/>
    <property type="evidence" value="ECO:0007669"/>
    <property type="project" value="TreeGrafter"/>
</dbReference>
<dbReference type="GO" id="GO:0003700">
    <property type="term" value="F:DNA-binding transcription factor activity"/>
    <property type="evidence" value="ECO:0007669"/>
    <property type="project" value="TreeGrafter"/>
</dbReference>
<evidence type="ECO:0000313" key="4">
    <source>
        <dbReference type="Proteomes" id="UP000199495"/>
    </source>
</evidence>
<protein>
    <submittedName>
        <fullName evidence="3">DNA-binding transcriptional regulator, XRE-family HTH domain</fullName>
    </submittedName>
</protein>
<dbReference type="SMART" id="SM00530">
    <property type="entry name" value="HTH_XRE"/>
    <property type="match status" value="1"/>
</dbReference>
<dbReference type="AlphaFoldDB" id="A0A1G7WRG3"/>
<dbReference type="PROSITE" id="PS50943">
    <property type="entry name" value="HTH_CROC1"/>
    <property type="match status" value="1"/>
</dbReference>
<sequence>MTDQLSQLKKSIGSRVRLARKMADLTQEDLGAQVGRSTEAISNIERGVSFPPIETLAAIARALNVELAGFFQTRDGQRSQRRTELEIEIQLKVAAMEGDRAELALKLIDALRE</sequence>
<name>A0A1G7WRG3_9HYPH</name>
<evidence type="ECO:0000256" key="1">
    <source>
        <dbReference type="ARBA" id="ARBA00023125"/>
    </source>
</evidence>
<dbReference type="PANTHER" id="PTHR46797:SF1">
    <property type="entry name" value="METHYLPHOSPHONATE SYNTHASE"/>
    <property type="match status" value="1"/>
</dbReference>
<evidence type="ECO:0000313" key="3">
    <source>
        <dbReference type="EMBL" id="SDG73810.1"/>
    </source>
</evidence>
<dbReference type="EMBL" id="FNCS01000007">
    <property type="protein sequence ID" value="SDG73810.1"/>
    <property type="molecule type" value="Genomic_DNA"/>
</dbReference>
<reference evidence="3 4" key="1">
    <citation type="submission" date="2016-10" db="EMBL/GenBank/DDBJ databases">
        <authorList>
            <person name="de Groot N.N."/>
        </authorList>
    </citation>
    <scope>NUCLEOTIDE SEQUENCE [LARGE SCALE GENOMIC DNA]</scope>
    <source>
        <strain evidence="3 4">CGMCC 1.10267</strain>
    </source>
</reference>
<dbReference type="GO" id="GO:0003677">
    <property type="term" value="F:DNA binding"/>
    <property type="evidence" value="ECO:0007669"/>
    <property type="project" value="UniProtKB-KW"/>
</dbReference>
<dbReference type="PANTHER" id="PTHR46797">
    <property type="entry name" value="HTH-TYPE TRANSCRIPTIONAL REGULATOR"/>
    <property type="match status" value="1"/>
</dbReference>
<organism evidence="3 4">
    <name type="scientific">Pelagibacterium luteolum</name>
    <dbReference type="NCBI Taxonomy" id="440168"/>
    <lineage>
        <taxon>Bacteria</taxon>
        <taxon>Pseudomonadati</taxon>
        <taxon>Pseudomonadota</taxon>
        <taxon>Alphaproteobacteria</taxon>
        <taxon>Hyphomicrobiales</taxon>
        <taxon>Devosiaceae</taxon>
        <taxon>Pelagibacterium</taxon>
    </lineage>
</organism>
<dbReference type="Proteomes" id="UP000199495">
    <property type="component" value="Unassembled WGS sequence"/>
</dbReference>
<evidence type="ECO:0000259" key="2">
    <source>
        <dbReference type="PROSITE" id="PS50943"/>
    </source>
</evidence>
<dbReference type="Pfam" id="PF01381">
    <property type="entry name" value="HTH_3"/>
    <property type="match status" value="1"/>
</dbReference>
<dbReference type="OrthoDB" id="2986852at2"/>
<accession>A0A1G7WRG3</accession>
<keyword evidence="4" id="KW-1185">Reference proteome</keyword>
<proteinExistence type="predicted"/>
<dbReference type="InterPro" id="IPR001387">
    <property type="entry name" value="Cro/C1-type_HTH"/>
</dbReference>
<dbReference type="Gene3D" id="1.10.260.40">
    <property type="entry name" value="lambda repressor-like DNA-binding domains"/>
    <property type="match status" value="1"/>
</dbReference>
<dbReference type="CDD" id="cd00093">
    <property type="entry name" value="HTH_XRE"/>
    <property type="match status" value="1"/>
</dbReference>
<dbReference type="SUPFAM" id="SSF47413">
    <property type="entry name" value="lambda repressor-like DNA-binding domains"/>
    <property type="match status" value="1"/>
</dbReference>
<dbReference type="InterPro" id="IPR050807">
    <property type="entry name" value="TransReg_Diox_bact_type"/>
</dbReference>
<feature type="domain" description="HTH cro/C1-type" evidence="2">
    <location>
        <begin position="16"/>
        <end position="70"/>
    </location>
</feature>
<keyword evidence="1 3" id="KW-0238">DNA-binding</keyword>
<dbReference type="STRING" id="440168.SAMN04487974_10731"/>
<gene>
    <name evidence="3" type="ORF">SAMN04487974_10731</name>
</gene>